<dbReference type="Pfam" id="PF02894">
    <property type="entry name" value="GFO_IDH_MocA_C"/>
    <property type="match status" value="1"/>
</dbReference>
<dbReference type="InterPro" id="IPR000683">
    <property type="entry name" value="Gfo/Idh/MocA-like_OxRdtase_N"/>
</dbReference>
<gene>
    <name evidence="4" type="ORF">GCM10010916_48490</name>
</gene>
<dbReference type="GO" id="GO:0000166">
    <property type="term" value="F:nucleotide binding"/>
    <property type="evidence" value="ECO:0007669"/>
    <property type="project" value="InterPro"/>
</dbReference>
<dbReference type="InterPro" id="IPR051450">
    <property type="entry name" value="Gfo/Idh/MocA_Oxidoreductases"/>
</dbReference>
<dbReference type="EMBL" id="BMGR01000026">
    <property type="protein sequence ID" value="GGG26381.1"/>
    <property type="molecule type" value="Genomic_DNA"/>
</dbReference>
<proteinExistence type="inferred from homology"/>
<protein>
    <submittedName>
        <fullName evidence="4">Dehydrogenase</fullName>
    </submittedName>
</protein>
<dbReference type="PANTHER" id="PTHR43377">
    <property type="entry name" value="BILIVERDIN REDUCTASE A"/>
    <property type="match status" value="1"/>
</dbReference>
<feature type="domain" description="Gfo/Idh/MocA-like oxidoreductase C-terminal" evidence="3">
    <location>
        <begin position="132"/>
        <end position="325"/>
    </location>
</feature>
<dbReference type="Proteomes" id="UP000644756">
    <property type="component" value="Unassembled WGS sequence"/>
</dbReference>
<reference evidence="4" key="1">
    <citation type="journal article" date="2014" name="Int. J. Syst. Evol. Microbiol.">
        <title>Complete genome sequence of Corynebacterium casei LMG S-19264T (=DSM 44701T), isolated from a smear-ripened cheese.</title>
        <authorList>
            <consortium name="US DOE Joint Genome Institute (JGI-PGF)"/>
            <person name="Walter F."/>
            <person name="Albersmeier A."/>
            <person name="Kalinowski J."/>
            <person name="Ruckert C."/>
        </authorList>
    </citation>
    <scope>NUCLEOTIDE SEQUENCE</scope>
    <source>
        <strain evidence="4">CGMCC 1.12987</strain>
    </source>
</reference>
<feature type="domain" description="Gfo/Idh/MocA-like oxidoreductase N-terminal" evidence="2">
    <location>
        <begin position="2"/>
        <end position="119"/>
    </location>
</feature>
<accession>A0A917LID0</accession>
<name>A0A917LID0_9BACL</name>
<dbReference type="SUPFAM" id="SSF51735">
    <property type="entry name" value="NAD(P)-binding Rossmann-fold domains"/>
    <property type="match status" value="1"/>
</dbReference>
<dbReference type="AlphaFoldDB" id="A0A917LID0"/>
<evidence type="ECO:0000259" key="3">
    <source>
        <dbReference type="Pfam" id="PF02894"/>
    </source>
</evidence>
<dbReference type="PANTHER" id="PTHR43377:SF1">
    <property type="entry name" value="BILIVERDIN REDUCTASE A"/>
    <property type="match status" value="1"/>
</dbReference>
<dbReference type="InterPro" id="IPR036291">
    <property type="entry name" value="NAD(P)-bd_dom_sf"/>
</dbReference>
<evidence type="ECO:0000256" key="1">
    <source>
        <dbReference type="ARBA" id="ARBA00010928"/>
    </source>
</evidence>
<comment type="similarity">
    <text evidence="1">Belongs to the Gfo/Idh/MocA family.</text>
</comment>
<organism evidence="4 5">
    <name type="scientific">Paenibacillus abyssi</name>
    <dbReference type="NCBI Taxonomy" id="1340531"/>
    <lineage>
        <taxon>Bacteria</taxon>
        <taxon>Bacillati</taxon>
        <taxon>Bacillota</taxon>
        <taxon>Bacilli</taxon>
        <taxon>Bacillales</taxon>
        <taxon>Paenibacillaceae</taxon>
        <taxon>Paenibacillus</taxon>
    </lineage>
</organism>
<evidence type="ECO:0000313" key="4">
    <source>
        <dbReference type="EMBL" id="GGG26381.1"/>
    </source>
</evidence>
<dbReference type="InterPro" id="IPR004104">
    <property type="entry name" value="Gfo/Idh/MocA-like_OxRdtase_C"/>
</dbReference>
<evidence type="ECO:0000313" key="5">
    <source>
        <dbReference type="Proteomes" id="UP000644756"/>
    </source>
</evidence>
<keyword evidence="5" id="KW-1185">Reference proteome</keyword>
<dbReference type="RefSeq" id="WP_188533678.1">
    <property type="nucleotide sequence ID" value="NZ_BMGR01000026.1"/>
</dbReference>
<reference evidence="4" key="2">
    <citation type="submission" date="2020-09" db="EMBL/GenBank/DDBJ databases">
        <authorList>
            <person name="Sun Q."/>
            <person name="Zhou Y."/>
        </authorList>
    </citation>
    <scope>NUCLEOTIDE SEQUENCE</scope>
    <source>
        <strain evidence="4">CGMCC 1.12987</strain>
    </source>
</reference>
<evidence type="ECO:0000259" key="2">
    <source>
        <dbReference type="Pfam" id="PF01408"/>
    </source>
</evidence>
<dbReference type="SUPFAM" id="SSF55347">
    <property type="entry name" value="Glyceraldehyde-3-phosphate dehydrogenase-like, C-terminal domain"/>
    <property type="match status" value="1"/>
</dbReference>
<dbReference type="Gene3D" id="3.40.50.720">
    <property type="entry name" value="NAD(P)-binding Rossmann-like Domain"/>
    <property type="match status" value="1"/>
</dbReference>
<sequence>MKVSIIGAGTMGMMYAHNIAKIKGVQPAGVCDVDRERAERAAQLCQTSAYTSLEDLLAQEQPDVVCVCLPTHLHKDIVMTLAAKGIHIICEKPIALNLEDAREMQAACDQHGVRLFIGHVVRFFPNYRDAAQKVKDGVIGEAGVAHLKRFGSFPQGSDGWYHDRAKSGGVIMDLMIHDIDYARAIFGEVESVYAAISRSDQMEYAQVTLKFKNKRIATLSGYWGYPGPFTTEFEIAGEKGIIRFNSNETLSLNVKVQSKDQDLGERVQVPRSPMMYDPYYYELAHFIQCIREGTTPIVSAEDACKAVAIALAAEQSAELGKPVNMEVFS</sequence>
<comment type="caution">
    <text evidence="4">The sequence shown here is derived from an EMBL/GenBank/DDBJ whole genome shotgun (WGS) entry which is preliminary data.</text>
</comment>
<dbReference type="Gene3D" id="3.30.360.10">
    <property type="entry name" value="Dihydrodipicolinate Reductase, domain 2"/>
    <property type="match status" value="1"/>
</dbReference>
<dbReference type="Pfam" id="PF01408">
    <property type="entry name" value="GFO_IDH_MocA"/>
    <property type="match status" value="1"/>
</dbReference>